<reference evidence="1 2" key="1">
    <citation type="journal article" date="2015" name="Stand. Genomic Sci.">
        <title>Complete genome sequences of bacteriophages P12002L and P12002S, two lytic phages that infect a marine Polaribacter strain.</title>
        <authorList>
            <person name="Kang I."/>
            <person name="Jang H."/>
            <person name="Cho J.-C."/>
        </authorList>
    </citation>
    <scope>NUCLEOTIDE SEQUENCE [LARGE SCALE GENOMIC DNA]</scope>
</reference>
<dbReference type="OrthoDB" id="33267at10239"/>
<dbReference type="KEGG" id="vg:26622985"/>
<dbReference type="RefSeq" id="YP_009195689.1">
    <property type="nucleotide sequence ID" value="NC_028763.1"/>
</dbReference>
<evidence type="ECO:0000313" key="2">
    <source>
        <dbReference type="Proteomes" id="UP000204416"/>
    </source>
</evidence>
<sequence>MKEYKYLKEEYHRGEWQPLMIKDIKGNKIQAFAKITDDQAETLNINKDSYNVRYIKEVLKDSIDSEFDKVKAEYELLADKKAFHGWNIEQLKEKILELKK</sequence>
<gene>
    <name evidence="1" type="ORF">P12002S_0015</name>
</gene>
<dbReference type="Proteomes" id="UP000204416">
    <property type="component" value="Segment"/>
</dbReference>
<dbReference type="GeneID" id="26622985"/>
<dbReference type="EMBL" id="KR136260">
    <property type="protein sequence ID" value="AKG94271.1"/>
    <property type="molecule type" value="Genomic_DNA"/>
</dbReference>
<proteinExistence type="predicted"/>
<organism evidence="1 2">
    <name type="scientific">Polaribacter phage P12002S</name>
    <dbReference type="NCBI Taxonomy" id="1647387"/>
    <lineage>
        <taxon>Viruses</taxon>
        <taxon>Duplodnaviria</taxon>
        <taxon>Heunggongvirae</taxon>
        <taxon>Uroviricota</taxon>
        <taxon>Caudoviricetes</taxon>
        <taxon>Incheonvirus</taxon>
        <taxon>Incheonvirus P12002S</taxon>
    </lineage>
</organism>
<keyword evidence="2" id="KW-1185">Reference proteome</keyword>
<evidence type="ECO:0000313" key="1">
    <source>
        <dbReference type="EMBL" id="AKG94271.1"/>
    </source>
</evidence>
<name>A0A0F7DD22_9CAUD</name>
<protein>
    <submittedName>
        <fullName evidence="1">Uncharacterized protein</fullName>
    </submittedName>
</protein>
<accession>A0A0F7DD22</accession>